<sequence>NLRRKIAPGERLKLVASPVVEAARVVDVLESNDQKNLKQALFQLQKYIKEAPFADEFFALGGVPTLCNIISTVSGNTLAYALTSLQNLMEHDHGWETLSPQFIDKIVSILVNETLVNITRPATAVLIRLVCADKSNPTAAIRSYGFGVVLPTLHADDLNFLPTLIQRLSTTDYILQINSLSLLNSLFRHVTDEHREEFIRMLDALNVRKAILVLMQAGPVDELVKHVVEFQKLLIGYYHSKKQQMVTAEENHQAILEEIWAAAGLQAEKAN</sequence>
<feature type="non-terminal residue" evidence="2">
    <location>
        <position position="1"/>
    </location>
</feature>
<accession>A0A8H7ZTP4</accession>
<reference evidence="2 3" key="1">
    <citation type="journal article" name="Sci. Rep.">
        <title>Genome-scale phylogenetic analyses confirm Olpidium as the closest living zoosporic fungus to the non-flagellated, terrestrial fungi.</title>
        <authorList>
            <person name="Chang Y."/>
            <person name="Rochon D."/>
            <person name="Sekimoto S."/>
            <person name="Wang Y."/>
            <person name="Chovatia M."/>
            <person name="Sandor L."/>
            <person name="Salamov A."/>
            <person name="Grigoriev I.V."/>
            <person name="Stajich J.E."/>
            <person name="Spatafora J.W."/>
        </authorList>
    </citation>
    <scope>NUCLEOTIDE SEQUENCE [LARGE SCALE GENOMIC DNA]</scope>
    <source>
        <strain evidence="2">S191</strain>
    </source>
</reference>
<dbReference type="InterPro" id="IPR011989">
    <property type="entry name" value="ARM-like"/>
</dbReference>
<dbReference type="InterPro" id="IPR024574">
    <property type="entry name" value="ELMO_ARM"/>
</dbReference>
<keyword evidence="3" id="KW-1185">Reference proteome</keyword>
<protein>
    <recommendedName>
        <fullName evidence="1">ELMO armadillo-like helical domain-containing protein</fullName>
    </recommendedName>
</protein>
<dbReference type="AlphaFoldDB" id="A0A8H7ZTP4"/>
<dbReference type="Proteomes" id="UP000673691">
    <property type="component" value="Unassembled WGS sequence"/>
</dbReference>
<dbReference type="SUPFAM" id="SSF48371">
    <property type="entry name" value="ARM repeat"/>
    <property type="match status" value="1"/>
</dbReference>
<proteinExistence type="predicted"/>
<evidence type="ECO:0000259" key="1">
    <source>
        <dbReference type="Pfam" id="PF11841"/>
    </source>
</evidence>
<dbReference type="EMBL" id="JAEFCI010007290">
    <property type="protein sequence ID" value="KAG5459151.1"/>
    <property type="molecule type" value="Genomic_DNA"/>
</dbReference>
<gene>
    <name evidence="2" type="ORF">BJ554DRAFT_483</name>
</gene>
<comment type="caution">
    <text evidence="2">The sequence shown here is derived from an EMBL/GenBank/DDBJ whole genome shotgun (WGS) entry which is preliminary data.</text>
</comment>
<name>A0A8H7ZTP4_9FUNG</name>
<evidence type="ECO:0000313" key="3">
    <source>
        <dbReference type="Proteomes" id="UP000673691"/>
    </source>
</evidence>
<dbReference type="Gene3D" id="1.25.10.10">
    <property type="entry name" value="Leucine-rich Repeat Variant"/>
    <property type="match status" value="1"/>
</dbReference>
<organism evidence="2 3">
    <name type="scientific">Olpidium bornovanus</name>
    <dbReference type="NCBI Taxonomy" id="278681"/>
    <lineage>
        <taxon>Eukaryota</taxon>
        <taxon>Fungi</taxon>
        <taxon>Fungi incertae sedis</taxon>
        <taxon>Olpidiomycota</taxon>
        <taxon>Olpidiomycotina</taxon>
        <taxon>Olpidiomycetes</taxon>
        <taxon>Olpidiales</taxon>
        <taxon>Olpidiaceae</taxon>
        <taxon>Olpidium</taxon>
    </lineage>
</organism>
<dbReference type="OrthoDB" id="28413at2759"/>
<dbReference type="InterPro" id="IPR016024">
    <property type="entry name" value="ARM-type_fold"/>
</dbReference>
<feature type="non-terminal residue" evidence="2">
    <location>
        <position position="271"/>
    </location>
</feature>
<feature type="domain" description="ELMO armadillo-like helical" evidence="1">
    <location>
        <begin position="53"/>
        <end position="215"/>
    </location>
</feature>
<evidence type="ECO:0000313" key="2">
    <source>
        <dbReference type="EMBL" id="KAG5459151.1"/>
    </source>
</evidence>
<dbReference type="Pfam" id="PF11841">
    <property type="entry name" value="ELMO_ARM"/>
    <property type="match status" value="1"/>
</dbReference>